<feature type="domain" description="Response regulatory" evidence="2">
    <location>
        <begin position="7"/>
        <end position="123"/>
    </location>
</feature>
<proteinExistence type="predicted"/>
<feature type="modified residue" description="4-aspartylphosphate" evidence="1">
    <location>
        <position position="58"/>
    </location>
</feature>
<evidence type="ECO:0000313" key="4">
    <source>
        <dbReference type="Proteomes" id="UP000269883"/>
    </source>
</evidence>
<gene>
    <name evidence="3" type="ORF">DFE_0445</name>
</gene>
<keyword evidence="1" id="KW-0597">Phosphoprotein</keyword>
<dbReference type="GO" id="GO:0000160">
    <property type="term" value="P:phosphorelay signal transduction system"/>
    <property type="evidence" value="ECO:0007669"/>
    <property type="project" value="InterPro"/>
</dbReference>
<organism evidence="3 4">
    <name type="scientific">Desulfovibrio ferrophilus</name>
    <dbReference type="NCBI Taxonomy" id="241368"/>
    <lineage>
        <taxon>Bacteria</taxon>
        <taxon>Pseudomonadati</taxon>
        <taxon>Thermodesulfobacteriota</taxon>
        <taxon>Desulfovibrionia</taxon>
        <taxon>Desulfovibrionales</taxon>
        <taxon>Desulfovibrionaceae</taxon>
        <taxon>Desulfovibrio</taxon>
    </lineage>
</organism>
<dbReference type="InterPro" id="IPR011006">
    <property type="entry name" value="CheY-like_superfamily"/>
</dbReference>
<sequence>MCAKAVRTMLVGDDEPTLQALGDILAMCHMKCDMRLLKTALPGALLQHSEDYDFIILDYMEFSPKGLDLLLSIRESTNNKPIIIITNNRSYEKDAELIHNHGVHLLRKPVDISILLQVIETALKTSSN</sequence>
<dbReference type="CDD" id="cd00156">
    <property type="entry name" value="REC"/>
    <property type="match status" value="1"/>
</dbReference>
<evidence type="ECO:0000256" key="1">
    <source>
        <dbReference type="PROSITE-ProRule" id="PRU00169"/>
    </source>
</evidence>
<dbReference type="Pfam" id="PF00072">
    <property type="entry name" value="Response_reg"/>
    <property type="match status" value="1"/>
</dbReference>
<accession>A0A2Z6AVB2</accession>
<dbReference type="Proteomes" id="UP000269883">
    <property type="component" value="Chromosome"/>
</dbReference>
<name>A0A2Z6AVB2_9BACT</name>
<dbReference type="SUPFAM" id="SSF52172">
    <property type="entry name" value="CheY-like"/>
    <property type="match status" value="1"/>
</dbReference>
<dbReference type="AlphaFoldDB" id="A0A2Z6AVB2"/>
<evidence type="ECO:0000259" key="2">
    <source>
        <dbReference type="PROSITE" id="PS50110"/>
    </source>
</evidence>
<dbReference type="RefSeq" id="WP_126376144.1">
    <property type="nucleotide sequence ID" value="NZ_AP017378.1"/>
</dbReference>
<reference evidence="3 4" key="1">
    <citation type="journal article" date="2018" name="Sci. Adv.">
        <title>Multi-heme cytochromes provide a pathway for survival in energy-limited environments.</title>
        <authorList>
            <person name="Deng X."/>
            <person name="Dohmae N."/>
            <person name="Nealson K.H."/>
            <person name="Hashimoto K."/>
            <person name="Okamoto A."/>
        </authorList>
    </citation>
    <scope>NUCLEOTIDE SEQUENCE [LARGE SCALE GENOMIC DNA]</scope>
    <source>
        <strain evidence="3 4">IS5</strain>
    </source>
</reference>
<keyword evidence="4" id="KW-1185">Reference proteome</keyword>
<evidence type="ECO:0000313" key="3">
    <source>
        <dbReference type="EMBL" id="BBD07171.1"/>
    </source>
</evidence>
<dbReference type="KEGG" id="dfl:DFE_0445"/>
<dbReference type="Gene3D" id="3.40.50.2300">
    <property type="match status" value="1"/>
</dbReference>
<dbReference type="InterPro" id="IPR001789">
    <property type="entry name" value="Sig_transdc_resp-reg_receiver"/>
</dbReference>
<protein>
    <submittedName>
        <fullName evidence="3">Two component, sigma54 specific, transcriptional regulator, Fis family</fullName>
    </submittedName>
</protein>
<dbReference type="EMBL" id="AP017378">
    <property type="protein sequence ID" value="BBD07171.1"/>
    <property type="molecule type" value="Genomic_DNA"/>
</dbReference>
<dbReference type="PROSITE" id="PS50110">
    <property type="entry name" value="RESPONSE_REGULATORY"/>
    <property type="match status" value="1"/>
</dbReference>